<dbReference type="InterPro" id="IPR038765">
    <property type="entry name" value="Papain-like_cys_pep_sf"/>
</dbReference>
<dbReference type="PANTHER" id="PTHR33490">
    <property type="entry name" value="BLR5614 PROTEIN-RELATED"/>
    <property type="match status" value="1"/>
</dbReference>
<sequence>MRFLIDVQMHYWFPYPNTVALAVEVAQTSGQTICSANLNLGHSEVFRIAADSDVGDRIWARVPGNEMWLHYQAQVEITRSGAPLNDLRAMPLHEISAEAAPYLRPSRYCQSDKFISFVNKRFGHLEGGSKVAAIRDWIESNLSYVPGSSDSDTNVLETFAGRQGVCRDYAHLLCTMVRAAQIPARAVSAYGPDVAPQDFHAVAEVWLEGAWHLVDATGMCGADSMAVVVVGRDAYDIAFMESQAPANLITQTVSVQRC</sequence>
<dbReference type="SMART" id="SM00460">
    <property type="entry name" value="TGc"/>
    <property type="match status" value="1"/>
</dbReference>
<evidence type="ECO:0000313" key="2">
    <source>
        <dbReference type="EMBL" id="MEX1661011.1"/>
    </source>
</evidence>
<dbReference type="SUPFAM" id="SSF54001">
    <property type="entry name" value="Cysteine proteinases"/>
    <property type="match status" value="1"/>
</dbReference>
<dbReference type="Gene3D" id="3.10.620.30">
    <property type="match status" value="1"/>
</dbReference>
<proteinExistence type="predicted"/>
<dbReference type="Gene3D" id="2.60.40.2250">
    <property type="match status" value="1"/>
</dbReference>
<evidence type="ECO:0000259" key="1">
    <source>
        <dbReference type="SMART" id="SM00460"/>
    </source>
</evidence>
<feature type="domain" description="Transglutaminase-like" evidence="1">
    <location>
        <begin position="158"/>
        <end position="218"/>
    </location>
</feature>
<reference evidence="2 3" key="1">
    <citation type="journal article" date="2011" name="Int. J. Syst. Evol. Microbiol.">
        <title>Zhongshania antarctica gen. nov., sp. nov. and Zhongshania guokunii sp. nov., gammaproteobacteria respectively isolated from coastal attached (fast) ice and surface seawater of the Antarctic.</title>
        <authorList>
            <person name="Li H.J."/>
            <person name="Zhang X.Y."/>
            <person name="Chen C.X."/>
            <person name="Zhang Y.J."/>
            <person name="Gao Z.M."/>
            <person name="Yu Y."/>
            <person name="Chen X.L."/>
            <person name="Chen B."/>
            <person name="Zhang Y.Z."/>
        </authorList>
    </citation>
    <scope>NUCLEOTIDE SEQUENCE [LARGE SCALE GENOMIC DNA]</scope>
    <source>
        <strain evidence="2 3">15-R06ZXC-3</strain>
    </source>
</reference>
<dbReference type="EMBL" id="JBFRYC010000002">
    <property type="protein sequence ID" value="MEX1661011.1"/>
    <property type="molecule type" value="Genomic_DNA"/>
</dbReference>
<dbReference type="Pfam" id="PF01841">
    <property type="entry name" value="Transglut_core"/>
    <property type="match status" value="1"/>
</dbReference>
<evidence type="ECO:0000313" key="3">
    <source>
        <dbReference type="Proteomes" id="UP001557465"/>
    </source>
</evidence>
<name>A0ABV3THG5_9RHOB</name>
<dbReference type="Proteomes" id="UP001557465">
    <property type="component" value="Unassembled WGS sequence"/>
</dbReference>
<gene>
    <name evidence="2" type="ORF">AB4874_05010</name>
</gene>
<dbReference type="PANTHER" id="PTHR33490:SF12">
    <property type="entry name" value="BLL5557 PROTEIN"/>
    <property type="match status" value="1"/>
</dbReference>
<organism evidence="2 3">
    <name type="scientific">Thioclava arctica</name>
    <dbReference type="NCBI Taxonomy" id="3238301"/>
    <lineage>
        <taxon>Bacteria</taxon>
        <taxon>Pseudomonadati</taxon>
        <taxon>Pseudomonadota</taxon>
        <taxon>Alphaproteobacteria</taxon>
        <taxon>Rhodobacterales</taxon>
        <taxon>Paracoccaceae</taxon>
        <taxon>Thioclava</taxon>
    </lineage>
</organism>
<comment type="caution">
    <text evidence="2">The sequence shown here is derived from an EMBL/GenBank/DDBJ whole genome shotgun (WGS) entry which is preliminary data.</text>
</comment>
<keyword evidence="3" id="KW-1185">Reference proteome</keyword>
<dbReference type="InterPro" id="IPR002931">
    <property type="entry name" value="Transglutaminase-like"/>
</dbReference>
<accession>A0ABV3THG5</accession>
<protein>
    <submittedName>
        <fullName evidence="2">Transglutaminase family protein</fullName>
    </submittedName>
</protein>
<dbReference type="RefSeq" id="WP_368391163.1">
    <property type="nucleotide sequence ID" value="NZ_JBFRYC010000002.1"/>
</dbReference>